<evidence type="ECO:0000256" key="1">
    <source>
        <dbReference type="ARBA" id="ARBA00022723"/>
    </source>
</evidence>
<dbReference type="InterPro" id="IPR036875">
    <property type="entry name" value="Znf_CCHC_sf"/>
</dbReference>
<feature type="region of interest" description="Disordered" evidence="5">
    <location>
        <begin position="163"/>
        <end position="195"/>
    </location>
</feature>
<feature type="compositionally biased region" description="Basic residues" evidence="5">
    <location>
        <begin position="176"/>
        <end position="188"/>
    </location>
</feature>
<sequence>MSRKCDATWDGAKKFDVKHGTYTVTVDLVNRTCDCRVFQLTGIPCPYVVSAIHSSRQQSTAFVSDYSQLGHEVQWFDGRRIMHCSLCGEAGHRKNKCPNPNSEAKDDNNKTGKTVEKEGHQGERSNNKPKRPYKPKRKANVSWRNKNNEQNEVIEEYIVYEADQSEVDDEQEHVPTQRRPKLTVRRRLPVSLQED</sequence>
<evidence type="ECO:0000256" key="5">
    <source>
        <dbReference type="SAM" id="MobiDB-lite"/>
    </source>
</evidence>
<gene>
    <name evidence="8" type="ORF">POM88_005211</name>
</gene>
<dbReference type="PROSITE" id="PS50966">
    <property type="entry name" value="ZF_SWIM"/>
    <property type="match status" value="1"/>
</dbReference>
<evidence type="ECO:0008006" key="10">
    <source>
        <dbReference type="Google" id="ProtNLM"/>
    </source>
</evidence>
<keyword evidence="2 4" id="KW-0863">Zinc-finger</keyword>
<evidence type="ECO:0000256" key="3">
    <source>
        <dbReference type="ARBA" id="ARBA00022833"/>
    </source>
</evidence>
<evidence type="ECO:0000313" key="8">
    <source>
        <dbReference type="EMBL" id="KAK1405606.1"/>
    </source>
</evidence>
<reference evidence="8" key="2">
    <citation type="submission" date="2023-05" db="EMBL/GenBank/DDBJ databases">
        <authorList>
            <person name="Schelkunov M.I."/>
        </authorList>
    </citation>
    <scope>NUCLEOTIDE SEQUENCE</scope>
    <source>
        <strain evidence="8">Hsosn_3</strain>
        <tissue evidence="8">Leaf</tissue>
    </source>
</reference>
<keyword evidence="1" id="KW-0479">Metal-binding</keyword>
<evidence type="ECO:0000259" key="6">
    <source>
        <dbReference type="PROSITE" id="PS50158"/>
    </source>
</evidence>
<dbReference type="PANTHER" id="PTHR31973">
    <property type="entry name" value="POLYPROTEIN, PUTATIVE-RELATED"/>
    <property type="match status" value="1"/>
</dbReference>
<dbReference type="PROSITE" id="PS50158">
    <property type="entry name" value="ZF_CCHC"/>
    <property type="match status" value="1"/>
</dbReference>
<dbReference type="SUPFAM" id="SSF57756">
    <property type="entry name" value="Retrovirus zinc finger-like domains"/>
    <property type="match status" value="1"/>
</dbReference>
<dbReference type="SMART" id="SM00575">
    <property type="entry name" value="ZnF_PMZ"/>
    <property type="match status" value="1"/>
</dbReference>
<dbReference type="InterPro" id="IPR007527">
    <property type="entry name" value="Znf_SWIM"/>
</dbReference>
<dbReference type="InterPro" id="IPR006564">
    <property type="entry name" value="Znf_PMZ"/>
</dbReference>
<dbReference type="AlphaFoldDB" id="A0AAD8JL48"/>
<protein>
    <recommendedName>
        <fullName evidence="10">SWIM-type domain-containing protein</fullName>
    </recommendedName>
</protein>
<organism evidence="8 9">
    <name type="scientific">Heracleum sosnowskyi</name>
    <dbReference type="NCBI Taxonomy" id="360622"/>
    <lineage>
        <taxon>Eukaryota</taxon>
        <taxon>Viridiplantae</taxon>
        <taxon>Streptophyta</taxon>
        <taxon>Embryophyta</taxon>
        <taxon>Tracheophyta</taxon>
        <taxon>Spermatophyta</taxon>
        <taxon>Magnoliopsida</taxon>
        <taxon>eudicotyledons</taxon>
        <taxon>Gunneridae</taxon>
        <taxon>Pentapetalae</taxon>
        <taxon>asterids</taxon>
        <taxon>campanulids</taxon>
        <taxon>Apiales</taxon>
        <taxon>Apiaceae</taxon>
        <taxon>Apioideae</taxon>
        <taxon>apioid superclade</taxon>
        <taxon>Tordylieae</taxon>
        <taxon>Tordyliinae</taxon>
        <taxon>Heracleum</taxon>
    </lineage>
</organism>
<dbReference type="GO" id="GO:0008270">
    <property type="term" value="F:zinc ion binding"/>
    <property type="evidence" value="ECO:0007669"/>
    <property type="project" value="UniProtKB-KW"/>
</dbReference>
<keyword evidence="3" id="KW-0862">Zinc</keyword>
<dbReference type="Proteomes" id="UP001237642">
    <property type="component" value="Unassembled WGS sequence"/>
</dbReference>
<dbReference type="EMBL" id="JAUIZM010000001">
    <property type="protein sequence ID" value="KAK1405606.1"/>
    <property type="molecule type" value="Genomic_DNA"/>
</dbReference>
<evidence type="ECO:0000259" key="7">
    <source>
        <dbReference type="PROSITE" id="PS50966"/>
    </source>
</evidence>
<comment type="caution">
    <text evidence="8">The sequence shown here is derived from an EMBL/GenBank/DDBJ whole genome shotgun (WGS) entry which is preliminary data.</text>
</comment>
<reference evidence="8" key="1">
    <citation type="submission" date="2023-02" db="EMBL/GenBank/DDBJ databases">
        <title>Genome of toxic invasive species Heracleum sosnowskyi carries increased number of genes despite the absence of recent whole-genome duplications.</title>
        <authorList>
            <person name="Schelkunov M."/>
            <person name="Shtratnikova V."/>
            <person name="Makarenko M."/>
            <person name="Klepikova A."/>
            <person name="Omelchenko D."/>
            <person name="Novikova G."/>
            <person name="Obukhova E."/>
            <person name="Bogdanov V."/>
            <person name="Penin A."/>
            <person name="Logacheva M."/>
        </authorList>
    </citation>
    <scope>NUCLEOTIDE SEQUENCE</scope>
    <source>
        <strain evidence="8">Hsosn_3</strain>
        <tissue evidence="8">Leaf</tissue>
    </source>
</reference>
<feature type="domain" description="CCHC-type" evidence="6">
    <location>
        <begin position="84"/>
        <end position="99"/>
    </location>
</feature>
<proteinExistence type="predicted"/>
<feature type="region of interest" description="Disordered" evidence="5">
    <location>
        <begin position="92"/>
        <end position="148"/>
    </location>
</feature>
<dbReference type="PANTHER" id="PTHR31973:SF187">
    <property type="entry name" value="MUTATOR TRANSPOSASE MUDRA PROTEIN"/>
    <property type="match status" value="1"/>
</dbReference>
<feature type="compositionally biased region" description="Basic and acidic residues" evidence="5">
    <location>
        <begin position="103"/>
        <end position="126"/>
    </location>
</feature>
<evidence type="ECO:0000256" key="2">
    <source>
        <dbReference type="ARBA" id="ARBA00022771"/>
    </source>
</evidence>
<feature type="compositionally biased region" description="Basic residues" evidence="5">
    <location>
        <begin position="127"/>
        <end position="139"/>
    </location>
</feature>
<accession>A0AAD8JL48</accession>
<name>A0AAD8JL48_9APIA</name>
<evidence type="ECO:0000313" key="9">
    <source>
        <dbReference type="Proteomes" id="UP001237642"/>
    </source>
</evidence>
<dbReference type="InterPro" id="IPR001878">
    <property type="entry name" value="Znf_CCHC"/>
</dbReference>
<keyword evidence="9" id="KW-1185">Reference proteome</keyword>
<dbReference type="Pfam" id="PF04434">
    <property type="entry name" value="SWIM"/>
    <property type="match status" value="1"/>
</dbReference>
<dbReference type="GO" id="GO:0003676">
    <property type="term" value="F:nucleic acid binding"/>
    <property type="evidence" value="ECO:0007669"/>
    <property type="project" value="InterPro"/>
</dbReference>
<feature type="domain" description="SWIM-type" evidence="7">
    <location>
        <begin position="22"/>
        <end position="56"/>
    </location>
</feature>
<evidence type="ECO:0000256" key="4">
    <source>
        <dbReference type="PROSITE-ProRule" id="PRU00047"/>
    </source>
</evidence>